<gene>
    <name evidence="3" type="ORF">UX87_C0022G0023</name>
</gene>
<sequence length="209" mass="23173">MNFKSKLYLIRHAESLANTRGIYQGQTYDTGLSPLGRLQAQALASRFAGEKFDHVFASPLKRTNQTAAFFSDSCNVDPELLETNHGAWEGLHKSEVAIRWPDLYIRWQTAPADVVFPGGEAYQDTAARAVNWFNRIAKMSGTVAAVTHINIIQAIIAHILGLDPNSIQNYPIQPTGVTLIESRSPARIVYLNDFSHLKALKSDLTVHAL</sequence>
<evidence type="ECO:0000313" key="4">
    <source>
        <dbReference type="Proteomes" id="UP000034364"/>
    </source>
</evidence>
<dbReference type="InterPro" id="IPR029033">
    <property type="entry name" value="His_PPase_superfam"/>
</dbReference>
<dbReference type="AlphaFoldDB" id="A0A0G1UBK7"/>
<accession>A0A0G1UBK7</accession>
<dbReference type="SUPFAM" id="SSF53254">
    <property type="entry name" value="Phosphoglycerate mutase-like"/>
    <property type="match status" value="1"/>
</dbReference>
<protein>
    <submittedName>
        <fullName evidence="3">Fructose-2,6-bisphosphatase</fullName>
    </submittedName>
</protein>
<feature type="binding site" evidence="2">
    <location>
        <position position="93"/>
    </location>
    <ligand>
        <name>substrate</name>
    </ligand>
</feature>
<organism evidence="3 4">
    <name type="scientific">Candidatus Amesbacteria bacterium GW2011_GWA1_47_16</name>
    <dbReference type="NCBI Taxonomy" id="1618353"/>
    <lineage>
        <taxon>Bacteria</taxon>
        <taxon>Candidatus Amesiibacteriota</taxon>
    </lineage>
</organism>
<dbReference type="GO" id="GO:0005737">
    <property type="term" value="C:cytoplasm"/>
    <property type="evidence" value="ECO:0007669"/>
    <property type="project" value="TreeGrafter"/>
</dbReference>
<dbReference type="PANTHER" id="PTHR48100">
    <property type="entry name" value="BROAD-SPECIFICITY PHOSPHATASE YOR283W-RELATED"/>
    <property type="match status" value="1"/>
</dbReference>
<dbReference type="Proteomes" id="UP000034364">
    <property type="component" value="Unassembled WGS sequence"/>
</dbReference>
<name>A0A0G1UBK7_9BACT</name>
<proteinExistence type="predicted"/>
<evidence type="ECO:0000313" key="3">
    <source>
        <dbReference type="EMBL" id="KKU63508.1"/>
    </source>
</evidence>
<dbReference type="GO" id="GO:0016791">
    <property type="term" value="F:phosphatase activity"/>
    <property type="evidence" value="ECO:0007669"/>
    <property type="project" value="TreeGrafter"/>
</dbReference>
<dbReference type="SMART" id="SM00855">
    <property type="entry name" value="PGAM"/>
    <property type="match status" value="1"/>
</dbReference>
<comment type="caution">
    <text evidence="3">The sequence shown here is derived from an EMBL/GenBank/DDBJ whole genome shotgun (WGS) entry which is preliminary data.</text>
</comment>
<feature type="binding site" evidence="2">
    <location>
        <begin position="11"/>
        <end position="18"/>
    </location>
    <ligand>
        <name>substrate</name>
    </ligand>
</feature>
<dbReference type="Pfam" id="PF00300">
    <property type="entry name" value="His_Phos_1"/>
    <property type="match status" value="1"/>
</dbReference>
<dbReference type="Gene3D" id="3.40.50.1240">
    <property type="entry name" value="Phosphoglycerate mutase-like"/>
    <property type="match status" value="1"/>
</dbReference>
<dbReference type="EMBL" id="LCNV01000022">
    <property type="protein sequence ID" value="KKU63508.1"/>
    <property type="molecule type" value="Genomic_DNA"/>
</dbReference>
<evidence type="ECO:0000256" key="1">
    <source>
        <dbReference type="PIRSR" id="PIRSR613078-1"/>
    </source>
</evidence>
<dbReference type="CDD" id="cd07067">
    <property type="entry name" value="HP_PGM_like"/>
    <property type="match status" value="1"/>
</dbReference>
<feature type="active site" description="Tele-phosphohistidine intermediate" evidence="1">
    <location>
        <position position="12"/>
    </location>
</feature>
<feature type="active site" description="Proton donor/acceptor" evidence="1">
    <location>
        <position position="82"/>
    </location>
</feature>
<dbReference type="InterPro" id="IPR013078">
    <property type="entry name" value="His_Pase_superF_clade-1"/>
</dbReference>
<dbReference type="PANTHER" id="PTHR48100:SF1">
    <property type="entry name" value="HISTIDINE PHOSPHATASE FAMILY PROTEIN-RELATED"/>
    <property type="match status" value="1"/>
</dbReference>
<feature type="binding site" evidence="2">
    <location>
        <position position="62"/>
    </location>
    <ligand>
        <name>substrate</name>
    </ligand>
</feature>
<dbReference type="InterPro" id="IPR050275">
    <property type="entry name" value="PGM_Phosphatase"/>
</dbReference>
<evidence type="ECO:0000256" key="2">
    <source>
        <dbReference type="PIRSR" id="PIRSR613078-2"/>
    </source>
</evidence>
<reference evidence="3 4" key="1">
    <citation type="journal article" date="2015" name="Nature">
        <title>rRNA introns, odd ribosomes, and small enigmatic genomes across a large radiation of phyla.</title>
        <authorList>
            <person name="Brown C.T."/>
            <person name="Hug L.A."/>
            <person name="Thomas B.C."/>
            <person name="Sharon I."/>
            <person name="Castelle C.J."/>
            <person name="Singh A."/>
            <person name="Wilkins M.J."/>
            <person name="Williams K.H."/>
            <person name="Banfield J.F."/>
        </authorList>
    </citation>
    <scope>NUCLEOTIDE SEQUENCE [LARGE SCALE GENOMIC DNA]</scope>
</reference>